<evidence type="ECO:0000313" key="3">
    <source>
        <dbReference type="Proteomes" id="UP000632339"/>
    </source>
</evidence>
<name>A0ABQ2HGQ4_9BACT</name>
<accession>A0ABQ2HGQ4</accession>
<evidence type="ECO:0008006" key="4">
    <source>
        <dbReference type="Google" id="ProtNLM"/>
    </source>
</evidence>
<dbReference type="Proteomes" id="UP000632339">
    <property type="component" value="Unassembled WGS sequence"/>
</dbReference>
<gene>
    <name evidence="2" type="ORF">GCM10010967_05700</name>
</gene>
<dbReference type="RefSeq" id="WP_019941928.1">
    <property type="nucleotide sequence ID" value="NZ_BMLI01000001.1"/>
</dbReference>
<keyword evidence="1" id="KW-0732">Signal</keyword>
<comment type="caution">
    <text evidence="2">The sequence shown here is derived from an EMBL/GenBank/DDBJ whole genome shotgun (WGS) entry which is preliminary data.</text>
</comment>
<proteinExistence type="predicted"/>
<dbReference type="PROSITE" id="PS51257">
    <property type="entry name" value="PROKAR_LIPOPROTEIN"/>
    <property type="match status" value="1"/>
</dbReference>
<dbReference type="EMBL" id="BMLI01000001">
    <property type="protein sequence ID" value="GGM76993.1"/>
    <property type="molecule type" value="Genomic_DNA"/>
</dbReference>
<organism evidence="2 3">
    <name type="scientific">Dyadobacter beijingensis</name>
    <dbReference type="NCBI Taxonomy" id="365489"/>
    <lineage>
        <taxon>Bacteria</taxon>
        <taxon>Pseudomonadati</taxon>
        <taxon>Bacteroidota</taxon>
        <taxon>Cytophagia</taxon>
        <taxon>Cytophagales</taxon>
        <taxon>Spirosomataceae</taxon>
        <taxon>Dyadobacter</taxon>
    </lineage>
</organism>
<feature type="signal peptide" evidence="1">
    <location>
        <begin position="1"/>
        <end position="28"/>
    </location>
</feature>
<sequence length="239" mass="27074">MKNSLQTIFRPFLRHITILAVASVILFACDGDDTGPSDPYGYYPTAVGHYIVYQVDQEVYSTGQTQPAVSKWQEKDEIDRIASDSAGIVTYIVARSTRSSSSDYWQKVKEYTIQKYPDKLLTNIDNLPFLSLTFPIDSRTTWNGNSYNSLDKQQCFYESVNKPAQVNDQSFADVLTVVERFDTSIINRYVTVKQYGRGVGLISDDQTAFEFCQNDECIGSKKIESGSHKSRKILEFGSR</sequence>
<reference evidence="3" key="1">
    <citation type="journal article" date="2019" name="Int. J. Syst. Evol. Microbiol.">
        <title>The Global Catalogue of Microorganisms (GCM) 10K type strain sequencing project: providing services to taxonomists for standard genome sequencing and annotation.</title>
        <authorList>
            <consortium name="The Broad Institute Genomics Platform"/>
            <consortium name="The Broad Institute Genome Sequencing Center for Infectious Disease"/>
            <person name="Wu L."/>
            <person name="Ma J."/>
        </authorList>
    </citation>
    <scope>NUCLEOTIDE SEQUENCE [LARGE SCALE GENOMIC DNA]</scope>
    <source>
        <strain evidence="3">CGMCC 1.6375</strain>
    </source>
</reference>
<evidence type="ECO:0000313" key="2">
    <source>
        <dbReference type="EMBL" id="GGM76993.1"/>
    </source>
</evidence>
<evidence type="ECO:0000256" key="1">
    <source>
        <dbReference type="SAM" id="SignalP"/>
    </source>
</evidence>
<feature type="chain" id="PRO_5046377084" description="Lipoprotein" evidence="1">
    <location>
        <begin position="29"/>
        <end position="239"/>
    </location>
</feature>
<keyword evidence="3" id="KW-1185">Reference proteome</keyword>
<protein>
    <recommendedName>
        <fullName evidence="4">Lipoprotein</fullName>
    </recommendedName>
</protein>